<keyword evidence="4" id="KW-0614">Plasmid</keyword>
<sequence length="1201" mass="135885">MSTEQFVSALTEYKLDPTEIAEILWLALREPEKFDVSDVDQENKDPDDNLELEDVDDDNLDLENGNEEDAGNEEDDDNDNQNDEVDEPDFGVAPELPSGKLPQKALPISIPDPDILDETLPLVRALKPILKQIDSQFCSSVNEAETVERIAETDIWSPILEPDQEPWYEVALVIDSSPAMDLWQRLIQDIRRLLRCYGSFRDFRVWQLNVKQGEVGICAAPDPVLRSPNALLTPDARRLILVFSDCTANYWWDGSLQPILSLWGDSTPTAIWQVLPDWMWKRTALGIGEYVAVRSRTPGAKNTKLTPIYMSLRSTVNRGRRRSDQEPDQTQETQSSSPVCIPIITSDSEYLGAWSRMLAGDRRYSAPGFMLPSTGWSATPTSSELESEEIVDGLLEDFRLRATPEARRLAALLSAAPVITLPVMRLIRASDEFLPGSSPLPVAEVFLGGLLTKAPEQPPELESEVVQYLFPETVRNRLLDVLPNVDKLEVIEKVSQHVAERLNCTLADFQALLLSPDLKDEVDQYGLKAFAKVTAQILRTAGSDFAEIVRQLESQQRQDDSGLENRQNEVAWLEGFTHETLTYQVSEYINFPELEAFEFDEGVLANDIEILPKVPLTTLLISFDERSPKADQYFVDAWLVPNPKNYNAQTGEGVQYLSTLDINRYGNGSSDSRLSEGITFQDIPSVLASLLEQARTQTEKTVFTIHLFLPQSLLDLPIEQMGIPSLSNTDDPIGIGRDCNFVVLRLKERVESLQYTQKLQLQWAQLQERWNDNSNDAFDNWPFGQPEDLISLSQGSRLGLTLGSGFQSAEVRGVLENGTPIVLWSRKEKITDNWQQFLNENILNGTMEQIPMKVFAVRLAATEDNPLFHWARDLAFLWDDPLLVPPSQQDIFPPPLQTGDFTILRLQPEESISDAINVESFDFTVAKLILSQKKWETEQHQQSANRYIERLLDKIDLEMVSIPAGTFMMGSPNTEPERLVREGPQHQVTVESFFIGRYPITQAQWRVVANQPQIERELETDPARFKGDNRPIEKVSWFDAIEFCDRLSRYTGREYRLPTEAEWEYACRAGTTTPFHFGDMITTDVANYSGSAFVDGPKGERRGETTPIDYFSFANAFGLSDMHGNVWEWCQDYWHVNYYDAPTDGSAWLSENESTRRMRRGGSWLGPPRNCRSASRLNDGPGGRDNLIGFRVVCSAPRSLP</sequence>
<dbReference type="EMBL" id="CP000839">
    <property type="protein sequence ID" value="ABW31985.1"/>
    <property type="molecule type" value="Genomic_DNA"/>
</dbReference>
<dbReference type="SUPFAM" id="SSF56436">
    <property type="entry name" value="C-type lectin-like"/>
    <property type="match status" value="1"/>
</dbReference>
<dbReference type="InterPro" id="IPR047738">
    <property type="entry name" value="SAV_2336-like_N"/>
</dbReference>
<feature type="region of interest" description="Disordered" evidence="1">
    <location>
        <begin position="32"/>
        <end position="104"/>
    </location>
</feature>
<dbReference type="InterPro" id="IPR016187">
    <property type="entry name" value="CTDL_fold"/>
</dbReference>
<dbReference type="Proteomes" id="UP000000268">
    <property type="component" value="Plasmid pREB2"/>
</dbReference>
<dbReference type="Pfam" id="PF03781">
    <property type="entry name" value="FGE-sulfatase"/>
    <property type="match status" value="1"/>
</dbReference>
<dbReference type="InterPro" id="IPR005532">
    <property type="entry name" value="SUMF_dom"/>
</dbReference>
<dbReference type="KEGG" id="amr:AM1_B0266"/>
<dbReference type="HOGENOM" id="CLU_007840_0_0_3"/>
<feature type="domain" description="Sulfatase-modifying factor enzyme-like" evidence="2">
    <location>
        <begin position="958"/>
        <end position="1193"/>
    </location>
</feature>
<gene>
    <name evidence="4" type="ordered locus">AM1_B0266</name>
</gene>
<geneLocation type="plasmid" evidence="4 5">
    <name>pREB2</name>
</geneLocation>
<dbReference type="InterPro" id="IPR045450">
    <property type="entry name" value="VMAP_C"/>
</dbReference>
<evidence type="ECO:0000259" key="3">
    <source>
        <dbReference type="Pfam" id="PF20028"/>
    </source>
</evidence>
<feature type="compositionally biased region" description="Polar residues" evidence="1">
    <location>
        <begin position="328"/>
        <end position="338"/>
    </location>
</feature>
<evidence type="ECO:0000313" key="4">
    <source>
        <dbReference type="EMBL" id="ABW31985.1"/>
    </source>
</evidence>
<reference evidence="4 5" key="1">
    <citation type="journal article" date="2008" name="Proc. Natl. Acad. Sci. U.S.A.">
        <title>Niche adaptation and genome expansion in the chlorophyll d-producing cyanobacterium Acaryochloris marina.</title>
        <authorList>
            <person name="Swingley W.D."/>
            <person name="Chen M."/>
            <person name="Cheung P.C."/>
            <person name="Conrad A.L."/>
            <person name="Dejesa L.C."/>
            <person name="Hao J."/>
            <person name="Honchak B.M."/>
            <person name="Karbach L.E."/>
            <person name="Kurdoglu A."/>
            <person name="Lahiri S."/>
            <person name="Mastrian S.D."/>
            <person name="Miyashita H."/>
            <person name="Page L."/>
            <person name="Ramakrishna P."/>
            <person name="Satoh S."/>
            <person name="Sattley W.M."/>
            <person name="Shimada Y."/>
            <person name="Taylor H.L."/>
            <person name="Tomo T."/>
            <person name="Tsuchiya T."/>
            <person name="Wang Z.T."/>
            <person name="Raymond J."/>
            <person name="Mimuro M."/>
            <person name="Blankenship R.E."/>
            <person name="Touchman J.W."/>
        </authorList>
    </citation>
    <scope>NUCLEOTIDE SEQUENCE [LARGE SCALE GENOMIC DNA]</scope>
    <source>
        <strain evidence="5">MBIC 11017</strain>
        <plasmid evidence="5">Plasmid pREB2</plasmid>
    </source>
</reference>
<evidence type="ECO:0000256" key="1">
    <source>
        <dbReference type="SAM" id="MobiDB-lite"/>
    </source>
</evidence>
<feature type="compositionally biased region" description="Acidic residues" evidence="1">
    <location>
        <begin position="48"/>
        <end position="89"/>
    </location>
</feature>
<dbReference type="PANTHER" id="PTHR23150">
    <property type="entry name" value="SULFATASE MODIFYING FACTOR 1, 2"/>
    <property type="match status" value="1"/>
</dbReference>
<feature type="compositionally biased region" description="Basic and acidic residues" evidence="1">
    <location>
        <begin position="32"/>
        <end position="47"/>
    </location>
</feature>
<dbReference type="AlphaFoldDB" id="A8ZLF8"/>
<proteinExistence type="predicted"/>
<evidence type="ECO:0000313" key="5">
    <source>
        <dbReference type="Proteomes" id="UP000000268"/>
    </source>
</evidence>
<dbReference type="RefSeq" id="WP_012167133.1">
    <property type="nucleotide sequence ID" value="NC_009927.1"/>
</dbReference>
<name>A8ZLF8_ACAM1</name>
<organism evidence="4 5">
    <name type="scientific">Acaryochloris marina (strain MBIC 11017)</name>
    <dbReference type="NCBI Taxonomy" id="329726"/>
    <lineage>
        <taxon>Bacteria</taxon>
        <taxon>Bacillati</taxon>
        <taxon>Cyanobacteriota</taxon>
        <taxon>Cyanophyceae</taxon>
        <taxon>Acaryochloridales</taxon>
        <taxon>Acaryochloridaceae</taxon>
        <taxon>Acaryochloris</taxon>
    </lineage>
</organism>
<feature type="domain" description="vWA-MoxR associated protein C-terminal" evidence="3">
    <location>
        <begin position="672"/>
        <end position="881"/>
    </location>
</feature>
<dbReference type="InterPro" id="IPR051043">
    <property type="entry name" value="Sulfatase_Mod_Factor_Kinase"/>
</dbReference>
<keyword evidence="5" id="KW-1185">Reference proteome</keyword>
<dbReference type="GO" id="GO:0120147">
    <property type="term" value="F:formylglycine-generating oxidase activity"/>
    <property type="evidence" value="ECO:0007669"/>
    <property type="project" value="TreeGrafter"/>
</dbReference>
<dbReference type="InterPro" id="IPR042095">
    <property type="entry name" value="SUMF_sf"/>
</dbReference>
<dbReference type="PANTHER" id="PTHR23150:SF19">
    <property type="entry name" value="FORMYLGLYCINE-GENERATING ENZYME"/>
    <property type="match status" value="1"/>
</dbReference>
<dbReference type="Pfam" id="PF20028">
    <property type="entry name" value="VMAP-C"/>
    <property type="match status" value="1"/>
</dbReference>
<accession>A8ZLF8</accession>
<dbReference type="Gene3D" id="3.90.1580.10">
    <property type="entry name" value="paralog of FGE (formylglycine-generating enzyme)"/>
    <property type="match status" value="1"/>
</dbReference>
<evidence type="ECO:0000259" key="2">
    <source>
        <dbReference type="Pfam" id="PF03781"/>
    </source>
</evidence>
<dbReference type="NCBIfam" id="NF041121">
    <property type="entry name" value="SAV_2336_NTERM"/>
    <property type="match status" value="1"/>
</dbReference>
<feature type="region of interest" description="Disordered" evidence="1">
    <location>
        <begin position="316"/>
        <end position="338"/>
    </location>
</feature>
<protein>
    <submittedName>
        <fullName evidence="4">Conserved domain protein</fullName>
    </submittedName>
</protein>